<gene>
    <name evidence="4" type="ORF">VB264_08545</name>
</gene>
<dbReference type="NCBIfam" id="NF045579">
    <property type="entry name" value="rhamnoside_JR"/>
    <property type="match status" value="1"/>
</dbReference>
<evidence type="ECO:0000259" key="3">
    <source>
        <dbReference type="Pfam" id="PF22666"/>
    </source>
</evidence>
<dbReference type="EMBL" id="JAYFUL010000010">
    <property type="protein sequence ID" value="MEA5257832.1"/>
    <property type="molecule type" value="Genomic_DNA"/>
</dbReference>
<dbReference type="Pfam" id="PF22666">
    <property type="entry name" value="Glyco_hydro_2_N2"/>
    <property type="match status" value="1"/>
</dbReference>
<feature type="domain" description="Beta-mannosidase-like galactose-binding" evidence="3">
    <location>
        <begin position="1058"/>
        <end position="1129"/>
    </location>
</feature>
<sequence>MSESKHTFLSKKNILINKISRLLLISMLFYCSANNGWGQSKGGLATIIPQNQQSIKAAKPWVFWYWMQASVSKEGITADLEAMKEAGIGGAYLMPIKGATNPPIFTPVAEQLTPLWWDMVKHSMNEAARLNLEMGMHVSDGFALAGGPWITPELSMQKVVSSKVYIKGNQRIEIQLAQPSSNEHYYKDIAVYAFPSLTGAGQSTKNIVPIVSSNKPDINPQFLVKEGNKESFKSDEPCWIQYAFENPFTCRTIVVKTGGNNYQAQRLLIEVSDDGKSFRSIGRLESPRHGWQDTDANITHSIVPTTAKHFRFVYDKTGSEPGSEDLDAAKWKPSFKTVGIELSSEPIIHQFEGKSAEVWRISKQSSSEQLPDNLCVPFNKIINITDKLTPDGKLVWEAPAGSWTILRVGHTSTGHTNATGGAGKGLECDKFNPIAIKLQFDNWFGEAQRQLGPELSKKALKVFHVDSWECGSQNWSSVFREEFQKRRGYDILPYLPIVTGLPVENNQFSEQFLYDYRQTVSELVVDKFYKTLAELTKANGLKFTAESVAPTMTSDGLAHYKLVDVPMGEFWLNSPTHDKPNDMLDAISAGHIYGKPVIQAEAFTTLRMTWNEHPAMLKTLQDRNYALGINKLVYHVFMHNPWMDRKPGMTLDGVGLYFQRDQTWWKTGKAWVEYAQRCQELLQIGAPVADLAVFVGDDIPRRSVLPDRLVPTLSGLFGKEVVDAEAKRLTNEGQPLRQIPTSVTHSANMADPENWVNALKGYAYDSFSQDALLNTAKVNNGKVIFGDGTSYSVLVLPKKHQMTPNANGMSAQTAQKLLALVKEGATLIIGDKPIVEFGTKSNDAVATFAKQCWEGNFELMIDGDNKIFYKTIGKGKVVKSPYEANTLAKIGIEQDVIVKDEHGNYAKGIAYTHRKAMDLELYFLANQENKERVLDFSLRAKGKNIQLYDAVNDKTFSPNAWKTENGRTNLKLKLDANASVFVIFKDNFVNISKADKAITKPNKVKNWQEFKPIQTLDKSWNVNFSSTKANQTVSKTFESLSDWSLNADSLIRYYAGTADYHQNFQMNSLPNKNQQIWLDLVKVANLAEIKVNGVSCGIVWTAPYRVDISKALKVGNNELTIEVTNTWANRLMGDMLLSEDKRTTKTTAPMKYLEGKPLYESGLLGPVKLLESQP</sequence>
<organism evidence="4 5">
    <name type="scientific">Arcicella aquatica</name>
    <dbReference type="NCBI Taxonomy" id="217141"/>
    <lineage>
        <taxon>Bacteria</taxon>
        <taxon>Pseudomonadati</taxon>
        <taxon>Bacteroidota</taxon>
        <taxon>Cytophagia</taxon>
        <taxon>Cytophagales</taxon>
        <taxon>Flectobacillaceae</taxon>
        <taxon>Arcicella</taxon>
    </lineage>
</organism>
<keyword evidence="2 4" id="KW-0378">Hydrolase</keyword>
<dbReference type="PANTHER" id="PTHR43817:SF1">
    <property type="entry name" value="HYDROLASE, FAMILY 43, PUTATIVE (AFU_ORTHOLOGUE AFUA_3G01660)-RELATED"/>
    <property type="match status" value="1"/>
</dbReference>
<dbReference type="PANTHER" id="PTHR43817">
    <property type="entry name" value="GLYCOSYL HYDROLASE"/>
    <property type="match status" value="1"/>
</dbReference>
<dbReference type="Proteomes" id="UP001304671">
    <property type="component" value="Unassembled WGS sequence"/>
</dbReference>
<evidence type="ECO:0000313" key="5">
    <source>
        <dbReference type="Proteomes" id="UP001304671"/>
    </source>
</evidence>
<comment type="caution">
    <text evidence="4">The sequence shown here is derived from an EMBL/GenBank/DDBJ whole genome shotgun (WGS) entry which is preliminary data.</text>
</comment>
<dbReference type="Gene3D" id="2.60.120.260">
    <property type="entry name" value="Galactose-binding domain-like"/>
    <property type="match status" value="2"/>
</dbReference>
<proteinExistence type="predicted"/>
<dbReference type="RefSeq" id="WP_323248482.1">
    <property type="nucleotide sequence ID" value="NZ_JAYFUL010000010.1"/>
</dbReference>
<dbReference type="InterPro" id="IPR054593">
    <property type="entry name" value="Beta-mannosidase-like_N2"/>
</dbReference>
<dbReference type="Pfam" id="PF17132">
    <property type="entry name" value="Glyco_hydro_106"/>
    <property type="match status" value="2"/>
</dbReference>
<evidence type="ECO:0000256" key="2">
    <source>
        <dbReference type="ARBA" id="ARBA00022801"/>
    </source>
</evidence>
<keyword evidence="5" id="KW-1185">Reference proteome</keyword>
<keyword evidence="1" id="KW-0732">Signal</keyword>
<dbReference type="SUPFAM" id="SSF49785">
    <property type="entry name" value="Galactose-binding domain-like"/>
    <property type="match status" value="2"/>
</dbReference>
<accession>A0ABU5QL96</accession>
<evidence type="ECO:0000313" key="4">
    <source>
        <dbReference type="EMBL" id="MEA5257832.1"/>
    </source>
</evidence>
<evidence type="ECO:0000256" key="1">
    <source>
        <dbReference type="ARBA" id="ARBA00022729"/>
    </source>
</evidence>
<dbReference type="GO" id="GO:0016787">
    <property type="term" value="F:hydrolase activity"/>
    <property type="evidence" value="ECO:0007669"/>
    <property type="project" value="UniProtKB-KW"/>
</dbReference>
<dbReference type="InterPro" id="IPR008979">
    <property type="entry name" value="Galactose-bd-like_sf"/>
</dbReference>
<reference evidence="4 5" key="1">
    <citation type="submission" date="2023-12" db="EMBL/GenBank/DDBJ databases">
        <title>Novel species of the genus Arcicella isolated from rivers.</title>
        <authorList>
            <person name="Lu H."/>
        </authorList>
    </citation>
    <scope>NUCLEOTIDE SEQUENCE [LARGE SCALE GENOMIC DNA]</scope>
    <source>
        <strain evidence="4 5">LMG 21963</strain>
    </source>
</reference>
<name>A0ABU5QL96_9BACT</name>
<protein>
    <submittedName>
        <fullName evidence="4">Glycosyl hydrolase</fullName>
    </submittedName>
</protein>